<evidence type="ECO:0000256" key="3">
    <source>
        <dbReference type="SAM" id="Coils"/>
    </source>
</evidence>
<dbReference type="RefSeq" id="WP_140944340.1">
    <property type="nucleotide sequence ID" value="NZ_FAOO01000003.1"/>
</dbReference>
<evidence type="ECO:0000256" key="1">
    <source>
        <dbReference type="ARBA" id="ARBA00023125"/>
    </source>
</evidence>
<dbReference type="EMBL" id="FAOO01000003">
    <property type="protein sequence ID" value="CUU02643.1"/>
    <property type="molecule type" value="Genomic_DNA"/>
</dbReference>
<dbReference type="PANTHER" id="PTHR33449:SF1">
    <property type="entry name" value="NUCLEOID-ASSOCIATED PROTEIN YBAB"/>
    <property type="match status" value="1"/>
</dbReference>
<evidence type="ECO:0000256" key="2">
    <source>
        <dbReference type="HAMAP-Rule" id="MF_00274"/>
    </source>
</evidence>
<dbReference type="Gene3D" id="3.30.1310.10">
    <property type="entry name" value="Nucleoid-associated protein YbaB-like domain"/>
    <property type="match status" value="1"/>
</dbReference>
<dbReference type="OrthoDB" id="9809370at2"/>
<dbReference type="GO" id="GO:0005829">
    <property type="term" value="C:cytosol"/>
    <property type="evidence" value="ECO:0007669"/>
    <property type="project" value="TreeGrafter"/>
</dbReference>
<evidence type="ECO:0000313" key="5">
    <source>
        <dbReference type="Proteomes" id="UP000320623"/>
    </source>
</evidence>
<dbReference type="GO" id="GO:0003677">
    <property type="term" value="F:DNA binding"/>
    <property type="evidence" value="ECO:0007669"/>
    <property type="project" value="UniProtKB-UniRule"/>
</dbReference>
<keyword evidence="2" id="KW-0963">Cytoplasm</keyword>
<dbReference type="PANTHER" id="PTHR33449">
    <property type="entry name" value="NUCLEOID-ASSOCIATED PROTEIN YBAB"/>
    <property type="match status" value="1"/>
</dbReference>
<sequence length="114" mass="12591">MKPDLKSIFKQIEKVQEELERVQAELENKTVTEEVGGGMVKVTVNGKREVVKIEIEREVVNPDDIEMLEDLLIAAVNKALQSADKMISEEIAKVTSGLLPGIPGLPFNFPGFKA</sequence>
<feature type="coiled-coil region" evidence="3">
    <location>
        <begin position="5"/>
        <end position="34"/>
    </location>
</feature>
<evidence type="ECO:0000313" key="4">
    <source>
        <dbReference type="EMBL" id="CUU02643.1"/>
    </source>
</evidence>
<accession>A0A0S4MWD6</accession>
<protein>
    <recommendedName>
        <fullName evidence="2">Nucleoid-associated protein JGI1_00546</fullName>
    </recommendedName>
</protein>
<keyword evidence="5" id="KW-1185">Reference proteome</keyword>
<dbReference type="InterPro" id="IPR036894">
    <property type="entry name" value="YbaB-like_sf"/>
</dbReference>
<comment type="subunit">
    <text evidence="2">Homodimer.</text>
</comment>
<dbReference type="InterPro" id="IPR004401">
    <property type="entry name" value="YbaB/EbfC"/>
</dbReference>
<keyword evidence="1 2" id="KW-0238">DNA-binding</keyword>
<dbReference type="PIRSF" id="PIRSF004555">
    <property type="entry name" value="UCP004555"/>
    <property type="match status" value="1"/>
</dbReference>
<organism evidence="4 5">
    <name type="scientific">Candidatus Thermokryptus mobilis</name>
    <dbReference type="NCBI Taxonomy" id="1643428"/>
    <lineage>
        <taxon>Bacteria</taxon>
        <taxon>Pseudomonadati</taxon>
        <taxon>Candidatus Kryptoniota</taxon>
        <taxon>Candidatus Thermokryptus</taxon>
    </lineage>
</organism>
<gene>
    <name evidence="4" type="ORF">JGI1_00546</name>
</gene>
<dbReference type="Proteomes" id="UP000320623">
    <property type="component" value="Unassembled WGS sequence"/>
</dbReference>
<dbReference type="HAMAP" id="MF_00274">
    <property type="entry name" value="DNA_YbaB_EbfC"/>
    <property type="match status" value="1"/>
</dbReference>
<comment type="subcellular location">
    <subcellularLocation>
        <location evidence="2">Cytoplasm</location>
        <location evidence="2">Nucleoid</location>
    </subcellularLocation>
</comment>
<proteinExistence type="inferred from homology"/>
<dbReference type="GO" id="GO:0043590">
    <property type="term" value="C:bacterial nucleoid"/>
    <property type="evidence" value="ECO:0007669"/>
    <property type="project" value="UniProtKB-UniRule"/>
</dbReference>
<keyword evidence="3" id="KW-0175">Coiled coil</keyword>
<dbReference type="AlphaFoldDB" id="A0A0S4MWD6"/>
<comment type="similarity">
    <text evidence="2">Belongs to the YbaB/EbfC family.</text>
</comment>
<dbReference type="Pfam" id="PF02575">
    <property type="entry name" value="YbaB_DNA_bd"/>
    <property type="match status" value="1"/>
</dbReference>
<reference evidence="5" key="1">
    <citation type="submission" date="2015-11" db="EMBL/GenBank/DDBJ databases">
        <authorList>
            <person name="Varghese N."/>
        </authorList>
    </citation>
    <scope>NUCLEOTIDE SEQUENCE [LARGE SCALE GENOMIC DNA]</scope>
</reference>
<comment type="function">
    <text evidence="2">Binds to DNA and alters its conformation. May be involved in regulation of gene expression, nucleoid organization and DNA protection.</text>
</comment>
<dbReference type="NCBIfam" id="TIGR00103">
    <property type="entry name" value="DNA_YbaB_EbfC"/>
    <property type="match status" value="1"/>
</dbReference>
<dbReference type="STRING" id="1643428.GCA_001442855_00531"/>
<dbReference type="SUPFAM" id="SSF82607">
    <property type="entry name" value="YbaB-like"/>
    <property type="match status" value="1"/>
</dbReference>
<name>A0A0S4MWD6_9BACT</name>